<sequence>MPTPARHLAGRAAETAVLDAFLERAATTGDALVVTGDPGIGKSALLELAAERAVLRGSLVRRVSGAEFEADLSYAGLHQLLMSDATDLSSLTAPHRTALETALGLGTGSPPERLLLTSATLALLQQVSVRAPVLLVLDDIHWMDRATAGVLSLVARRLQGTRIGMLLAQRAGEESFFDRSTVAELSVAPLDDDAAVHLLRAAHPALHPAVQHRIVSEAGGNPLAILELQRGITDEQQSGADALPTTLPLTARLRRLFAERVSALPAPTRRLLLLVALDQGAGAALMRVVAASDADLEPAESGGLVSVDRRAQRVVFSHPLVRAVVVDLASANDRRASHRRLADLAEDADVRTLHRAEAALAPDEVVATHLEDLATRTLDRGDGVRAAALLLRAAELSPDASRRARRLAQAAFVGAHVTGTLKGAAALLARARAEDPDATQTLQVAVAAASHLLNNDGDIDTAHGLLTGALRQASATDLADGDARTVEDAMVTLMIVCSFGGRAQLWTAFDELQTRFGAVLSPPARIAATTFADPVRSTPEELAELDRLVDALDQLDTSDATATLGDAASPMHVAELGQARWYVGQVPRAPLERLAAAGRVGDTVALSAQALVMLAVDDFFRGAWDDAAVRADEAVRLCEEHDYALLLWGARLPGLLLAAARGDTAHLETAHLRMRQWALPRNALAVRTFTAYVDGLSALSRARYREAFDAYCSISPPGTFPPHGQVTAWMVMDLVEAAVRCGEQRAARAHVAAAAEAGIPALSRRSEFVWRGASVLAAGDREYPDLYEALLDDPTSAQWPFDLGRLELAYGERLRRDRAMRRARPLLESARRRFTALEAAPWTARADAMLGATGPTRRVGVERATELTAQELQIARLAASGLSNREIGLQLMLSPRTVGAHLYRVFPKLGITSRAALRDALTARGH</sequence>
<keyword evidence="1" id="KW-0547">Nucleotide-binding</keyword>
<keyword evidence="2" id="KW-0067">ATP-binding</keyword>
<dbReference type="CDD" id="cd06170">
    <property type="entry name" value="LuxR_C_like"/>
    <property type="match status" value="1"/>
</dbReference>
<dbReference type="SUPFAM" id="SSF52540">
    <property type="entry name" value="P-loop containing nucleoside triphosphate hydrolases"/>
    <property type="match status" value="1"/>
</dbReference>
<feature type="domain" description="HTH luxR-type" evidence="3">
    <location>
        <begin position="860"/>
        <end position="925"/>
    </location>
</feature>
<evidence type="ECO:0000256" key="1">
    <source>
        <dbReference type="ARBA" id="ARBA00022741"/>
    </source>
</evidence>
<dbReference type="InterPro" id="IPR016032">
    <property type="entry name" value="Sig_transdc_resp-reg_C-effctor"/>
</dbReference>
<dbReference type="SUPFAM" id="SSF46894">
    <property type="entry name" value="C-terminal effector domain of the bipartite response regulators"/>
    <property type="match status" value="1"/>
</dbReference>
<dbReference type="PROSITE" id="PS00622">
    <property type="entry name" value="HTH_LUXR_1"/>
    <property type="match status" value="1"/>
</dbReference>
<organism evidence="4 5">
    <name type="scientific">Terrabacter tumescens</name>
    <dbReference type="NCBI Taxonomy" id="60443"/>
    <lineage>
        <taxon>Bacteria</taxon>
        <taxon>Bacillati</taxon>
        <taxon>Actinomycetota</taxon>
        <taxon>Actinomycetes</taxon>
        <taxon>Micrococcales</taxon>
        <taxon>Intrasporangiaceae</taxon>
        <taxon>Terrabacter</taxon>
    </lineage>
</organism>
<name>A0ABQ2HZW7_9MICO</name>
<dbReference type="InterPro" id="IPR036388">
    <property type="entry name" value="WH-like_DNA-bd_sf"/>
</dbReference>
<dbReference type="InterPro" id="IPR000792">
    <property type="entry name" value="Tscrpt_reg_LuxR_C"/>
</dbReference>
<protein>
    <submittedName>
        <fullName evidence="4">LuxR family transcriptional regulator</fullName>
    </submittedName>
</protein>
<dbReference type="Gene3D" id="1.10.10.10">
    <property type="entry name" value="Winged helix-like DNA-binding domain superfamily/Winged helix DNA-binding domain"/>
    <property type="match status" value="1"/>
</dbReference>
<dbReference type="PROSITE" id="PS50043">
    <property type="entry name" value="HTH_LUXR_2"/>
    <property type="match status" value="1"/>
</dbReference>
<reference evidence="5" key="1">
    <citation type="journal article" date="2019" name="Int. J. Syst. Evol. Microbiol.">
        <title>The Global Catalogue of Microorganisms (GCM) 10K type strain sequencing project: providing services to taxonomists for standard genome sequencing and annotation.</title>
        <authorList>
            <consortium name="The Broad Institute Genomics Platform"/>
            <consortium name="The Broad Institute Genome Sequencing Center for Infectious Disease"/>
            <person name="Wu L."/>
            <person name="Ma J."/>
        </authorList>
    </citation>
    <scope>NUCLEOTIDE SEQUENCE [LARGE SCALE GENOMIC DNA]</scope>
    <source>
        <strain evidence="5">JCM 1365</strain>
    </source>
</reference>
<accession>A0ABQ2HZW7</accession>
<dbReference type="InterPro" id="IPR027417">
    <property type="entry name" value="P-loop_NTPase"/>
</dbReference>
<keyword evidence="5" id="KW-1185">Reference proteome</keyword>
<dbReference type="PANTHER" id="PTHR16305:SF35">
    <property type="entry name" value="TRANSCRIPTIONAL ACTIVATOR DOMAIN"/>
    <property type="match status" value="1"/>
</dbReference>
<dbReference type="Gene3D" id="3.40.50.300">
    <property type="entry name" value="P-loop containing nucleotide triphosphate hydrolases"/>
    <property type="match status" value="1"/>
</dbReference>
<dbReference type="InterPro" id="IPR041664">
    <property type="entry name" value="AAA_16"/>
</dbReference>
<evidence type="ECO:0000256" key="2">
    <source>
        <dbReference type="ARBA" id="ARBA00022840"/>
    </source>
</evidence>
<dbReference type="Pfam" id="PF13191">
    <property type="entry name" value="AAA_16"/>
    <property type="match status" value="1"/>
</dbReference>
<comment type="caution">
    <text evidence="4">The sequence shown here is derived from an EMBL/GenBank/DDBJ whole genome shotgun (WGS) entry which is preliminary data.</text>
</comment>
<evidence type="ECO:0000313" key="4">
    <source>
        <dbReference type="EMBL" id="GGM94160.1"/>
    </source>
</evidence>
<evidence type="ECO:0000259" key="3">
    <source>
        <dbReference type="PROSITE" id="PS50043"/>
    </source>
</evidence>
<proteinExistence type="predicted"/>
<dbReference type="Proteomes" id="UP000623461">
    <property type="component" value="Unassembled WGS sequence"/>
</dbReference>
<gene>
    <name evidence="4" type="ORF">GCM10009721_20470</name>
</gene>
<dbReference type="Pfam" id="PF00196">
    <property type="entry name" value="GerE"/>
    <property type="match status" value="1"/>
</dbReference>
<dbReference type="PRINTS" id="PR00038">
    <property type="entry name" value="HTHLUXR"/>
</dbReference>
<dbReference type="PANTHER" id="PTHR16305">
    <property type="entry name" value="TESTICULAR SOLUBLE ADENYLYL CYCLASE"/>
    <property type="match status" value="1"/>
</dbReference>
<dbReference type="SMART" id="SM00421">
    <property type="entry name" value="HTH_LUXR"/>
    <property type="match status" value="1"/>
</dbReference>
<evidence type="ECO:0000313" key="5">
    <source>
        <dbReference type="Proteomes" id="UP000623461"/>
    </source>
</evidence>
<dbReference type="EMBL" id="BMNZ01000003">
    <property type="protein sequence ID" value="GGM94160.1"/>
    <property type="molecule type" value="Genomic_DNA"/>
</dbReference>